<proteinExistence type="predicted"/>
<reference evidence="2" key="1">
    <citation type="journal article" date="2023" name="G3 (Bethesda)">
        <title>A reference genome for the long-term kleptoplast-retaining sea slug Elysia crispata morphotype clarki.</title>
        <authorList>
            <person name="Eastman K.E."/>
            <person name="Pendleton A.L."/>
            <person name="Shaikh M.A."/>
            <person name="Suttiyut T."/>
            <person name="Ogas R."/>
            <person name="Tomko P."/>
            <person name="Gavelis G."/>
            <person name="Widhalm J.R."/>
            <person name="Wisecaver J.H."/>
        </authorList>
    </citation>
    <scope>NUCLEOTIDE SEQUENCE</scope>
    <source>
        <strain evidence="2">ECLA1</strain>
    </source>
</reference>
<accession>A0AAE1CSU4</accession>
<protein>
    <submittedName>
        <fullName evidence="2">Uncharacterized protein</fullName>
    </submittedName>
</protein>
<dbReference type="AlphaFoldDB" id="A0AAE1CSU4"/>
<gene>
    <name evidence="2" type="ORF">RRG08_004001</name>
</gene>
<dbReference type="Proteomes" id="UP001283361">
    <property type="component" value="Unassembled WGS sequence"/>
</dbReference>
<feature type="compositionally biased region" description="Polar residues" evidence="1">
    <location>
        <begin position="54"/>
        <end position="80"/>
    </location>
</feature>
<name>A0AAE1CSU4_9GAST</name>
<evidence type="ECO:0000256" key="1">
    <source>
        <dbReference type="SAM" id="MobiDB-lite"/>
    </source>
</evidence>
<evidence type="ECO:0000313" key="3">
    <source>
        <dbReference type="Proteomes" id="UP001283361"/>
    </source>
</evidence>
<sequence>MILSACFALTLVSACLFFTLTNQLFRFNNASLTNQLIRPRPSTSGCPGEKPLATSESGNTQNRQMEESVTPSANGHEPTS</sequence>
<feature type="compositionally biased region" description="Polar residues" evidence="1">
    <location>
        <begin position="36"/>
        <end position="45"/>
    </location>
</feature>
<evidence type="ECO:0000313" key="2">
    <source>
        <dbReference type="EMBL" id="KAK3733668.1"/>
    </source>
</evidence>
<feature type="region of interest" description="Disordered" evidence="1">
    <location>
        <begin position="36"/>
        <end position="80"/>
    </location>
</feature>
<dbReference type="EMBL" id="JAWDGP010006886">
    <property type="protein sequence ID" value="KAK3733668.1"/>
    <property type="molecule type" value="Genomic_DNA"/>
</dbReference>
<comment type="caution">
    <text evidence="2">The sequence shown here is derived from an EMBL/GenBank/DDBJ whole genome shotgun (WGS) entry which is preliminary data.</text>
</comment>
<organism evidence="2 3">
    <name type="scientific">Elysia crispata</name>
    <name type="common">lettuce slug</name>
    <dbReference type="NCBI Taxonomy" id="231223"/>
    <lineage>
        <taxon>Eukaryota</taxon>
        <taxon>Metazoa</taxon>
        <taxon>Spiralia</taxon>
        <taxon>Lophotrochozoa</taxon>
        <taxon>Mollusca</taxon>
        <taxon>Gastropoda</taxon>
        <taxon>Heterobranchia</taxon>
        <taxon>Euthyneura</taxon>
        <taxon>Panpulmonata</taxon>
        <taxon>Sacoglossa</taxon>
        <taxon>Placobranchoidea</taxon>
        <taxon>Plakobranchidae</taxon>
        <taxon>Elysia</taxon>
    </lineage>
</organism>
<keyword evidence="3" id="KW-1185">Reference proteome</keyword>